<dbReference type="EMBL" id="LR796351">
    <property type="protein sequence ID" value="CAB4139434.1"/>
    <property type="molecule type" value="Genomic_DNA"/>
</dbReference>
<evidence type="ECO:0000313" key="1">
    <source>
        <dbReference type="EMBL" id="CAB4139434.1"/>
    </source>
</evidence>
<accession>A0A6J5LXW4</accession>
<name>A0A6J5LXW4_9CAUD</name>
<reference evidence="1" key="1">
    <citation type="submission" date="2020-04" db="EMBL/GenBank/DDBJ databases">
        <authorList>
            <person name="Chiriac C."/>
            <person name="Salcher M."/>
            <person name="Ghai R."/>
            <person name="Kavagutti S V."/>
        </authorList>
    </citation>
    <scope>NUCLEOTIDE SEQUENCE</scope>
</reference>
<gene>
    <name evidence="1" type="ORF">UFOVP338_41</name>
</gene>
<organism evidence="1">
    <name type="scientific">uncultured Caudovirales phage</name>
    <dbReference type="NCBI Taxonomy" id="2100421"/>
    <lineage>
        <taxon>Viruses</taxon>
        <taxon>Duplodnaviria</taxon>
        <taxon>Heunggongvirae</taxon>
        <taxon>Uroviricota</taxon>
        <taxon>Caudoviricetes</taxon>
        <taxon>Peduoviridae</taxon>
        <taxon>Maltschvirus</taxon>
        <taxon>Maltschvirus maltsch</taxon>
    </lineage>
</organism>
<proteinExistence type="predicted"/>
<sequence length="74" mass="8413">MKLFFISITVLVFFAMGFFLIRLNRLTGYHEAVASIAECRTNFGSGYGSFLAPLSQCENYLKNKKEGEFFNDTP</sequence>
<protein>
    <submittedName>
        <fullName evidence="1">Uncharacterized protein</fullName>
    </submittedName>
</protein>